<keyword evidence="6" id="KW-0413">Isomerase</keyword>
<evidence type="ECO:0000256" key="1">
    <source>
        <dbReference type="ARBA" id="ARBA00001946"/>
    </source>
</evidence>
<comment type="cofactor">
    <cofactor evidence="1">
        <name>Mg(2+)</name>
        <dbReference type="ChEBI" id="CHEBI:18420"/>
    </cofactor>
</comment>
<evidence type="ECO:0000256" key="2">
    <source>
        <dbReference type="ARBA" id="ARBA00006171"/>
    </source>
</evidence>
<reference evidence="12" key="1">
    <citation type="journal article" date="2019" name="Int. J. Syst. Evol. Microbiol.">
        <title>The Global Catalogue of Microorganisms (GCM) 10K type strain sequencing project: providing services to taxonomists for standard genome sequencing and annotation.</title>
        <authorList>
            <consortium name="The Broad Institute Genomics Platform"/>
            <consortium name="The Broad Institute Genome Sequencing Center for Infectious Disease"/>
            <person name="Wu L."/>
            <person name="Ma J."/>
        </authorList>
    </citation>
    <scope>NUCLEOTIDE SEQUENCE [LARGE SCALE GENOMIC DNA]</scope>
    <source>
        <strain evidence="12">JCM 18304</strain>
    </source>
</reference>
<evidence type="ECO:0000256" key="5">
    <source>
        <dbReference type="ARBA" id="ARBA00022842"/>
    </source>
</evidence>
<organism evidence="11 12">
    <name type="scientific">Rugosimonospora acidiphila</name>
    <dbReference type="NCBI Taxonomy" id="556531"/>
    <lineage>
        <taxon>Bacteria</taxon>
        <taxon>Bacillati</taxon>
        <taxon>Actinomycetota</taxon>
        <taxon>Actinomycetes</taxon>
        <taxon>Micromonosporales</taxon>
        <taxon>Micromonosporaceae</taxon>
        <taxon>Rugosimonospora</taxon>
    </lineage>
</organism>
<dbReference type="InterPro" id="IPR023198">
    <property type="entry name" value="PGP-like_dom2"/>
</dbReference>
<dbReference type="Gene3D" id="3.40.50.1000">
    <property type="entry name" value="HAD superfamily/HAD-like"/>
    <property type="match status" value="1"/>
</dbReference>
<accession>A0ABP9SNC2</accession>
<dbReference type="NCBIfam" id="TIGR02009">
    <property type="entry name" value="PGMB-YQAB-SF"/>
    <property type="match status" value="1"/>
</dbReference>
<evidence type="ECO:0000256" key="9">
    <source>
        <dbReference type="ARBA" id="ARBA00044968"/>
    </source>
</evidence>
<keyword evidence="5" id="KW-0460">Magnesium</keyword>
<keyword evidence="12" id="KW-1185">Reference proteome</keyword>
<dbReference type="EC" id="5.4.2.6" evidence="9"/>
<dbReference type="InterPro" id="IPR006439">
    <property type="entry name" value="HAD-SF_hydro_IA"/>
</dbReference>
<comment type="caution">
    <text evidence="11">The sequence shown here is derived from an EMBL/GenBank/DDBJ whole genome shotgun (WGS) entry which is preliminary data.</text>
</comment>
<dbReference type="InterPro" id="IPR010976">
    <property type="entry name" value="B-phosphoglucomutase_hydrolase"/>
</dbReference>
<keyword evidence="11" id="KW-0378">Hydrolase</keyword>
<dbReference type="PANTHER" id="PTHR46193">
    <property type="entry name" value="6-PHOSPHOGLUCONATE PHOSPHATASE"/>
    <property type="match status" value="1"/>
</dbReference>
<dbReference type="PANTHER" id="PTHR46193:SF18">
    <property type="entry name" value="HEXITOL PHOSPHATASE B"/>
    <property type="match status" value="1"/>
</dbReference>
<keyword evidence="3" id="KW-0597">Phosphoprotein</keyword>
<dbReference type="GO" id="GO:0016787">
    <property type="term" value="F:hydrolase activity"/>
    <property type="evidence" value="ECO:0007669"/>
    <property type="project" value="UniProtKB-KW"/>
</dbReference>
<name>A0ABP9SNC2_9ACTN</name>
<evidence type="ECO:0000256" key="7">
    <source>
        <dbReference type="ARBA" id="ARBA00023277"/>
    </source>
</evidence>
<dbReference type="Gene3D" id="1.10.150.240">
    <property type="entry name" value="Putative phosphatase, domain 2"/>
    <property type="match status" value="1"/>
</dbReference>
<gene>
    <name evidence="11" type="ORF">GCM10023322_69720</name>
</gene>
<comment type="catalytic activity">
    <reaction evidence="8">
        <text>beta-D-glucose 1-phosphate = beta-D-glucose 6-phosphate</text>
        <dbReference type="Rhea" id="RHEA:20113"/>
        <dbReference type="ChEBI" id="CHEBI:57684"/>
        <dbReference type="ChEBI" id="CHEBI:58247"/>
        <dbReference type="EC" id="5.4.2.6"/>
    </reaction>
</comment>
<dbReference type="RefSeq" id="WP_345637034.1">
    <property type="nucleotide sequence ID" value="NZ_BAABJQ010000031.1"/>
</dbReference>
<dbReference type="SFLD" id="SFLDG01129">
    <property type="entry name" value="C1.5:_HAD__Beta-PGM__Phosphata"/>
    <property type="match status" value="1"/>
</dbReference>
<evidence type="ECO:0000313" key="12">
    <source>
        <dbReference type="Proteomes" id="UP001501570"/>
    </source>
</evidence>
<dbReference type="InterPro" id="IPR023214">
    <property type="entry name" value="HAD_sf"/>
</dbReference>
<dbReference type="NCBIfam" id="TIGR01509">
    <property type="entry name" value="HAD-SF-IA-v3"/>
    <property type="match status" value="1"/>
</dbReference>
<dbReference type="Pfam" id="PF00702">
    <property type="entry name" value="Hydrolase"/>
    <property type="match status" value="1"/>
</dbReference>
<sequence>MLGLPGDVTACLFDLDGVLTQTASVHRAAWQETFNDCLRRWEPESEPLAPFDPAADYNDYVDGRPRADGVRSFFASRGITVPEGEPDDPPDRDTVYGIGGRKNQIVLRRIREDGVQVFDGAVEYLRAVERAGLRRAVVSASQNTREVLRVTGLTDLFEVIVDGVVAKEEKLRGKPEPDTFLACAKRLGVEPRAAVVFEDAVAGVAAGRAGGFGFVVGVDRVGHAEDLRRNGADVVVEDPVDLLEKQ</sequence>
<evidence type="ECO:0000256" key="3">
    <source>
        <dbReference type="ARBA" id="ARBA00022553"/>
    </source>
</evidence>
<dbReference type="Proteomes" id="UP001501570">
    <property type="component" value="Unassembled WGS sequence"/>
</dbReference>
<evidence type="ECO:0000256" key="6">
    <source>
        <dbReference type="ARBA" id="ARBA00023235"/>
    </source>
</evidence>
<evidence type="ECO:0000256" key="10">
    <source>
        <dbReference type="ARBA" id="ARBA00044991"/>
    </source>
</evidence>
<comment type="similarity">
    <text evidence="2">Belongs to the HAD-like hydrolase superfamily. CbbY/CbbZ/Gph/YieH family.</text>
</comment>
<dbReference type="SFLD" id="SFLDS00003">
    <property type="entry name" value="Haloacid_Dehalogenase"/>
    <property type="match status" value="1"/>
</dbReference>
<evidence type="ECO:0000313" key="11">
    <source>
        <dbReference type="EMBL" id="GAA5197773.1"/>
    </source>
</evidence>
<proteinExistence type="inferred from homology"/>
<dbReference type="EMBL" id="BAABJQ010000031">
    <property type="protein sequence ID" value="GAA5197773.1"/>
    <property type="molecule type" value="Genomic_DNA"/>
</dbReference>
<evidence type="ECO:0000256" key="4">
    <source>
        <dbReference type="ARBA" id="ARBA00022723"/>
    </source>
</evidence>
<protein>
    <recommendedName>
        <fullName evidence="10">Beta-phosphoglucomutase</fullName>
        <ecNumber evidence="9">5.4.2.6</ecNumber>
    </recommendedName>
</protein>
<keyword evidence="4" id="KW-0479">Metal-binding</keyword>
<keyword evidence="7" id="KW-0119">Carbohydrate metabolism</keyword>
<dbReference type="InterPro" id="IPR036412">
    <property type="entry name" value="HAD-like_sf"/>
</dbReference>
<evidence type="ECO:0000256" key="8">
    <source>
        <dbReference type="ARBA" id="ARBA00044926"/>
    </source>
</evidence>
<dbReference type="InterPro" id="IPR051600">
    <property type="entry name" value="Beta-PGM-like"/>
</dbReference>
<dbReference type="SUPFAM" id="SSF56784">
    <property type="entry name" value="HAD-like"/>
    <property type="match status" value="1"/>
</dbReference>